<dbReference type="InterPro" id="IPR008271">
    <property type="entry name" value="Ser/Thr_kinase_AS"/>
</dbReference>
<dbReference type="PROSITE" id="PS00107">
    <property type="entry name" value="PROTEIN_KINASE_ATP"/>
    <property type="match status" value="1"/>
</dbReference>
<dbReference type="Pfam" id="PF00076">
    <property type="entry name" value="RRM_1"/>
    <property type="match status" value="3"/>
</dbReference>
<comment type="caution">
    <text evidence="9">The sequence shown here is derived from an EMBL/GenBank/DDBJ whole genome shotgun (WGS) entry which is preliminary data.</text>
</comment>
<keyword evidence="2 5" id="KW-0547">Nucleotide-binding</keyword>
<feature type="domain" description="FHA" evidence="6">
    <location>
        <begin position="45"/>
        <end position="99"/>
    </location>
</feature>
<evidence type="ECO:0000313" key="9">
    <source>
        <dbReference type="EMBL" id="KAG5419187.1"/>
    </source>
</evidence>
<evidence type="ECO:0000256" key="4">
    <source>
        <dbReference type="PROSITE-ProRule" id="PRU00176"/>
    </source>
</evidence>
<dbReference type="SMART" id="SM00220">
    <property type="entry name" value="S_TKc"/>
    <property type="match status" value="1"/>
</dbReference>
<name>A0A8H7ZC82_9ASCO</name>
<dbReference type="GO" id="GO:0005524">
    <property type="term" value="F:ATP binding"/>
    <property type="evidence" value="ECO:0007669"/>
    <property type="project" value="UniProtKB-UniRule"/>
</dbReference>
<dbReference type="SUPFAM" id="SSF49879">
    <property type="entry name" value="SMAD/FHA domain"/>
    <property type="match status" value="1"/>
</dbReference>
<dbReference type="PANTHER" id="PTHR24347">
    <property type="entry name" value="SERINE/THREONINE-PROTEIN KINASE"/>
    <property type="match status" value="1"/>
</dbReference>
<dbReference type="InterPro" id="IPR008984">
    <property type="entry name" value="SMAD_FHA_dom_sf"/>
</dbReference>
<dbReference type="InterPro" id="IPR000719">
    <property type="entry name" value="Prot_kinase_dom"/>
</dbReference>
<dbReference type="InterPro" id="IPR012677">
    <property type="entry name" value="Nucleotide-bd_a/b_plait_sf"/>
</dbReference>
<dbReference type="Gene3D" id="3.30.70.330">
    <property type="match status" value="3"/>
</dbReference>
<keyword evidence="4" id="KW-0694">RNA-binding</keyword>
<dbReference type="Pfam" id="PF00069">
    <property type="entry name" value="Pkinase"/>
    <property type="match status" value="1"/>
</dbReference>
<dbReference type="Proteomes" id="UP000669133">
    <property type="component" value="Unassembled WGS sequence"/>
</dbReference>
<dbReference type="GeneID" id="93651583"/>
<dbReference type="InterPro" id="IPR017441">
    <property type="entry name" value="Protein_kinase_ATP_BS"/>
</dbReference>
<dbReference type="PROSITE" id="PS00108">
    <property type="entry name" value="PROTEIN_KINASE_ST"/>
    <property type="match status" value="1"/>
</dbReference>
<evidence type="ECO:0000313" key="10">
    <source>
        <dbReference type="Proteomes" id="UP000669133"/>
    </source>
</evidence>
<accession>A0A8H7ZC82</accession>
<dbReference type="AlphaFoldDB" id="A0A8H7ZC82"/>
<dbReference type="SMART" id="SM00240">
    <property type="entry name" value="FHA"/>
    <property type="match status" value="1"/>
</dbReference>
<keyword evidence="10" id="KW-1185">Reference proteome</keyword>
<evidence type="ECO:0000256" key="3">
    <source>
        <dbReference type="ARBA" id="ARBA00022840"/>
    </source>
</evidence>
<comment type="similarity">
    <text evidence="1">Belongs to the protein kinase superfamily. CAMK Ser/Thr protein kinase family. CHEK2 subfamily.</text>
</comment>
<evidence type="ECO:0000256" key="2">
    <source>
        <dbReference type="ARBA" id="ARBA00022741"/>
    </source>
</evidence>
<gene>
    <name evidence="9" type="ORF">I9W82_002954</name>
</gene>
<dbReference type="Gene3D" id="2.60.200.20">
    <property type="match status" value="1"/>
</dbReference>
<dbReference type="Gene3D" id="3.30.200.20">
    <property type="entry name" value="Phosphorylase Kinase, domain 1"/>
    <property type="match status" value="1"/>
</dbReference>
<reference evidence="9 10" key="1">
    <citation type="submission" date="2020-12" db="EMBL/GenBank/DDBJ databases">
        <title>Effect of drift, selection, and recombination on the evolution of hybrid genomes in Candida yeast pathogens.</title>
        <authorList>
            <person name="Mixao V."/>
            <person name="Ksiezopolska E."/>
            <person name="Saus E."/>
            <person name="Boekhout T."/>
            <person name="Gacser A."/>
            <person name="Gabaldon T."/>
        </authorList>
    </citation>
    <scope>NUCLEOTIDE SEQUENCE [LARGE SCALE GENOMIC DNA]</scope>
    <source>
        <strain evidence="9 10">BP57</strain>
    </source>
</reference>
<evidence type="ECO:0000256" key="5">
    <source>
        <dbReference type="PROSITE-ProRule" id="PRU10141"/>
    </source>
</evidence>
<proteinExistence type="inferred from homology"/>
<evidence type="ECO:0000259" key="8">
    <source>
        <dbReference type="PROSITE" id="PS50102"/>
    </source>
</evidence>
<sequence length="792" mass="88830">MEIIAVFKIESVNETRVTTYTKSQKVKKSKFESIVSLPLFASEIIKVGRGKSCDVKIDNPAISLHHATIWSVQFDSDTAPLVYINDSSRNGLLHNGRDMGVGETRILKDGDTVEFKTAAIFSFQTLEIDDSQDNSNLSIDTWNISDSLLGSGSFGSVFIASSTTDYKLYAVKVLKSCYKSTEFDLLREVQHPNIIRIYDAVTIDSSTYLFQELVCGGDLFSYLVKDNHLRALPEQEAIFIVFQIMKALQFLHTHLKIIHRDLKLDNVLLQFPLPRSRIYICDFGIAKKMTYSRTNTSVGTIEYSAPEVFNINSKGKAKEPYDYKCDVWSLGIITHILLTGISPFYSEQKEQILVSARRGQLNFARKQFVHVSKSAKAFLLALLEVNPQLRADYNAYDSYNNGPSSYKARQNLYQHHSASRAYENQYQMWMGDLDPSWTEKSIHSMWSALVAPPKSVKIMRDRLNPSKPSYSFVTFEDQEALDWALQRNGQVVPNTHRKFKLSHANSNNNNISGAGAAGSGRQSTGEYSLFVGDLAQDVSEAALYSKFNLKYPNQIKSARVIVDQDSKLGKGFGFVKFFTGDTMERALKEMQGVMLGSKAIRVGIAAGSEVAPSSSQSKPDLKKYSIPQSQPELNASTDENNTNITISGLSSKFTETDLELMFLAFGDLVYCRLSRDLQSGYIKFVTRNAAELAMSHVSGGIVDNCRLELTWGSSTKVEDGPTNFEPKSDGSYEKGDKTPLLYMSSEYQHKRLYSLTKDEINAYTARLDGSESMSTRQANEIYLQKKMARECL</sequence>
<dbReference type="GO" id="GO:0004672">
    <property type="term" value="F:protein kinase activity"/>
    <property type="evidence" value="ECO:0007669"/>
    <property type="project" value="InterPro"/>
</dbReference>
<dbReference type="InterPro" id="IPR000253">
    <property type="entry name" value="FHA_dom"/>
</dbReference>
<dbReference type="GO" id="GO:0030447">
    <property type="term" value="P:filamentous growth"/>
    <property type="evidence" value="ECO:0007669"/>
    <property type="project" value="UniProtKB-ARBA"/>
</dbReference>
<dbReference type="Gene3D" id="1.10.510.10">
    <property type="entry name" value="Transferase(Phosphotransferase) domain 1"/>
    <property type="match status" value="1"/>
</dbReference>
<dbReference type="EMBL" id="JAEOAQ010000003">
    <property type="protein sequence ID" value="KAG5419187.1"/>
    <property type="molecule type" value="Genomic_DNA"/>
</dbReference>
<evidence type="ECO:0000259" key="7">
    <source>
        <dbReference type="PROSITE" id="PS50011"/>
    </source>
</evidence>
<feature type="binding site" evidence="5">
    <location>
        <position position="172"/>
    </location>
    <ligand>
        <name>ATP</name>
        <dbReference type="ChEBI" id="CHEBI:30616"/>
    </ligand>
</feature>
<dbReference type="Pfam" id="PF00498">
    <property type="entry name" value="FHA"/>
    <property type="match status" value="1"/>
</dbReference>
<feature type="domain" description="RRM" evidence="8">
    <location>
        <begin position="426"/>
        <end position="506"/>
    </location>
</feature>
<dbReference type="PROSITE" id="PS50006">
    <property type="entry name" value="FHA_DOMAIN"/>
    <property type="match status" value="1"/>
</dbReference>
<keyword evidence="3 5" id="KW-0067">ATP-binding</keyword>
<dbReference type="CDD" id="cd22670">
    <property type="entry name" value="FHA_MEK1-like"/>
    <property type="match status" value="1"/>
</dbReference>
<dbReference type="InterPro" id="IPR000504">
    <property type="entry name" value="RRM_dom"/>
</dbReference>
<dbReference type="PROSITE" id="PS50102">
    <property type="entry name" value="RRM"/>
    <property type="match status" value="3"/>
</dbReference>
<evidence type="ECO:0000259" key="6">
    <source>
        <dbReference type="PROSITE" id="PS50006"/>
    </source>
</evidence>
<feature type="domain" description="RRM" evidence="8">
    <location>
        <begin position="642"/>
        <end position="714"/>
    </location>
</feature>
<dbReference type="SUPFAM" id="SSF56112">
    <property type="entry name" value="Protein kinase-like (PK-like)"/>
    <property type="match status" value="1"/>
</dbReference>
<dbReference type="SUPFAM" id="SSF54928">
    <property type="entry name" value="RNA-binding domain, RBD"/>
    <property type="match status" value="2"/>
</dbReference>
<organism evidence="9 10">
    <name type="scientific">Candida metapsilosis</name>
    <dbReference type="NCBI Taxonomy" id="273372"/>
    <lineage>
        <taxon>Eukaryota</taxon>
        <taxon>Fungi</taxon>
        <taxon>Dikarya</taxon>
        <taxon>Ascomycota</taxon>
        <taxon>Saccharomycotina</taxon>
        <taxon>Pichiomycetes</taxon>
        <taxon>Debaryomycetaceae</taxon>
        <taxon>Candida/Lodderomyces clade</taxon>
        <taxon>Candida</taxon>
    </lineage>
</organism>
<dbReference type="RefSeq" id="XP_067548303.1">
    <property type="nucleotide sequence ID" value="XM_067691866.1"/>
</dbReference>
<protein>
    <submittedName>
        <fullName evidence="9">Uncharacterized protein</fullName>
    </submittedName>
</protein>
<feature type="domain" description="RRM" evidence="8">
    <location>
        <begin position="527"/>
        <end position="607"/>
    </location>
</feature>
<feature type="domain" description="Protein kinase" evidence="7">
    <location>
        <begin position="143"/>
        <end position="400"/>
    </location>
</feature>
<dbReference type="PROSITE" id="PS50011">
    <property type="entry name" value="PROTEIN_KINASE_DOM"/>
    <property type="match status" value="1"/>
</dbReference>
<dbReference type="OrthoDB" id="74764at2759"/>
<dbReference type="InterPro" id="IPR011009">
    <property type="entry name" value="Kinase-like_dom_sf"/>
</dbReference>
<dbReference type="SMART" id="SM00360">
    <property type="entry name" value="RRM"/>
    <property type="match status" value="3"/>
</dbReference>
<evidence type="ECO:0000256" key="1">
    <source>
        <dbReference type="ARBA" id="ARBA00005575"/>
    </source>
</evidence>
<dbReference type="GO" id="GO:0003723">
    <property type="term" value="F:RNA binding"/>
    <property type="evidence" value="ECO:0007669"/>
    <property type="project" value="UniProtKB-UniRule"/>
</dbReference>
<dbReference type="InterPro" id="IPR035979">
    <property type="entry name" value="RBD_domain_sf"/>
</dbReference>